<name>A0A2S8B5F0_9SPHN</name>
<dbReference type="OrthoDB" id="7390714at2"/>
<dbReference type="Pfam" id="PF05036">
    <property type="entry name" value="SPOR"/>
    <property type="match status" value="1"/>
</dbReference>
<protein>
    <submittedName>
        <fullName evidence="3">Sporulation protein</fullName>
    </submittedName>
</protein>
<feature type="transmembrane region" description="Helical" evidence="1">
    <location>
        <begin position="42"/>
        <end position="63"/>
    </location>
</feature>
<keyword evidence="1" id="KW-1133">Transmembrane helix</keyword>
<evidence type="ECO:0000313" key="4">
    <source>
        <dbReference type="Proteomes" id="UP000238954"/>
    </source>
</evidence>
<organism evidence="3 4">
    <name type="scientific">Sphingopyxis lindanitolerans</name>
    <dbReference type="NCBI Taxonomy" id="2054227"/>
    <lineage>
        <taxon>Bacteria</taxon>
        <taxon>Pseudomonadati</taxon>
        <taxon>Pseudomonadota</taxon>
        <taxon>Alphaproteobacteria</taxon>
        <taxon>Sphingomonadales</taxon>
        <taxon>Sphingomonadaceae</taxon>
        <taxon>Sphingopyxis</taxon>
    </lineage>
</organism>
<evidence type="ECO:0000313" key="3">
    <source>
        <dbReference type="EMBL" id="PQM27632.1"/>
    </source>
</evidence>
<dbReference type="Proteomes" id="UP000238954">
    <property type="component" value="Chromosome"/>
</dbReference>
<comment type="caution">
    <text evidence="3">The sequence shown here is derived from an EMBL/GenBank/DDBJ whole genome shotgun (WGS) entry which is preliminary data.</text>
</comment>
<keyword evidence="4" id="KW-1185">Reference proteome</keyword>
<sequence length="263" mass="26563">MAEDTGGTDHGAGLGLDDEGRLPWLEAADGYEEDGEVSPVRLLVMVLGGLLLIGAVLGALWWLQNGGARGQGELIAAQQGDYKVAPKTDGARTFEGEGAASFAATEGAVPAGKVDPTRMPEEPAVTPAEREAAAKAEKAKADSEKAAAAKAEAARIAVADGGKPKPAAMSVKTDDAATKDKAQAGGSATIQLGAFSSEGAATKAWTNLSKRFPYLADLGKSVSPAKVGSGTVYRLRASAGSAANAASLCAKLRVAGENCVVVR</sequence>
<dbReference type="InterPro" id="IPR036680">
    <property type="entry name" value="SPOR-like_sf"/>
</dbReference>
<evidence type="ECO:0000256" key="1">
    <source>
        <dbReference type="SAM" id="Phobius"/>
    </source>
</evidence>
<dbReference type="RefSeq" id="WP_105997893.1">
    <property type="nucleotide sequence ID" value="NZ_CM009578.1"/>
</dbReference>
<keyword evidence="1" id="KW-0472">Membrane</keyword>
<dbReference type="InterPro" id="IPR007730">
    <property type="entry name" value="SPOR-like_dom"/>
</dbReference>
<dbReference type="GO" id="GO:0042834">
    <property type="term" value="F:peptidoglycan binding"/>
    <property type="evidence" value="ECO:0007669"/>
    <property type="project" value="InterPro"/>
</dbReference>
<dbReference type="PROSITE" id="PS51724">
    <property type="entry name" value="SPOR"/>
    <property type="match status" value="1"/>
</dbReference>
<proteinExistence type="predicted"/>
<reference evidence="4" key="1">
    <citation type="submission" date="2017-11" db="EMBL/GenBank/DDBJ databases">
        <title>The complete genome sequence of Sphingopyxis pomeranensis sp. nov. strain WS5A3p.</title>
        <authorList>
            <person name="Kaminski M.A."/>
        </authorList>
    </citation>
    <scope>NUCLEOTIDE SEQUENCE [LARGE SCALE GENOMIC DNA]</scope>
    <source>
        <strain evidence="4">WS5A3p</strain>
    </source>
</reference>
<dbReference type="Gene3D" id="3.30.70.1070">
    <property type="entry name" value="Sporulation related repeat"/>
    <property type="match status" value="1"/>
</dbReference>
<dbReference type="EMBL" id="PHFW01000002">
    <property type="protein sequence ID" value="PQM27632.1"/>
    <property type="molecule type" value="Genomic_DNA"/>
</dbReference>
<feature type="domain" description="SPOR" evidence="2">
    <location>
        <begin position="182"/>
        <end position="263"/>
    </location>
</feature>
<evidence type="ECO:0000259" key="2">
    <source>
        <dbReference type="PROSITE" id="PS51724"/>
    </source>
</evidence>
<dbReference type="AlphaFoldDB" id="A0A2S8B5F0"/>
<gene>
    <name evidence="3" type="ORF">CVO77_03395</name>
</gene>
<keyword evidence="1" id="KW-0812">Transmembrane</keyword>
<accession>A0A2S8B5F0</accession>